<evidence type="ECO:0000313" key="18">
    <source>
        <dbReference type="EMBL" id="KAH9372161.1"/>
    </source>
</evidence>
<keyword evidence="6" id="KW-0498">Mitosis</keyword>
<dbReference type="GO" id="GO:0016787">
    <property type="term" value="F:hydrolase activity"/>
    <property type="evidence" value="ECO:0007669"/>
    <property type="project" value="UniProtKB-KW"/>
</dbReference>
<dbReference type="Proteomes" id="UP000821853">
    <property type="component" value="Chromosome 3"/>
</dbReference>
<dbReference type="PANTHER" id="PTHR45629:SF7">
    <property type="entry name" value="DNA EXCISION REPAIR PROTEIN ERCC-6-RELATED"/>
    <property type="match status" value="1"/>
</dbReference>
<evidence type="ECO:0000259" key="17">
    <source>
        <dbReference type="PROSITE" id="PS51194"/>
    </source>
</evidence>
<name>A0A9J6GBP2_HAELO</name>
<evidence type="ECO:0000256" key="9">
    <source>
        <dbReference type="ARBA" id="ARBA00023125"/>
    </source>
</evidence>
<evidence type="ECO:0000256" key="12">
    <source>
        <dbReference type="ARBA" id="ARBA00029956"/>
    </source>
</evidence>
<evidence type="ECO:0000256" key="4">
    <source>
        <dbReference type="ARBA" id="ARBA00022723"/>
    </source>
</evidence>
<dbReference type="GO" id="GO:0006283">
    <property type="term" value="P:transcription-coupled nucleotide-excision repair"/>
    <property type="evidence" value="ECO:0007669"/>
    <property type="project" value="TreeGrafter"/>
</dbReference>
<dbReference type="Pfam" id="PF00271">
    <property type="entry name" value="Helicase_C"/>
    <property type="match status" value="1"/>
</dbReference>
<dbReference type="OrthoDB" id="413460at2759"/>
<dbReference type="PROSITE" id="PS51194">
    <property type="entry name" value="HELICASE_CTER"/>
    <property type="match status" value="1"/>
</dbReference>
<evidence type="ECO:0000256" key="3">
    <source>
        <dbReference type="ARBA" id="ARBA00022618"/>
    </source>
</evidence>
<dbReference type="GO" id="GO:0008094">
    <property type="term" value="F:ATP-dependent activity, acting on DNA"/>
    <property type="evidence" value="ECO:0007669"/>
    <property type="project" value="TreeGrafter"/>
</dbReference>
<dbReference type="InterPro" id="IPR000330">
    <property type="entry name" value="SNF2_N"/>
</dbReference>
<dbReference type="GO" id="GO:0008270">
    <property type="term" value="F:zinc ion binding"/>
    <property type="evidence" value="ECO:0007669"/>
    <property type="project" value="UniProtKB-KW"/>
</dbReference>
<evidence type="ECO:0000256" key="13">
    <source>
        <dbReference type="PROSITE-ProRule" id="PRU00309"/>
    </source>
</evidence>
<keyword evidence="5 13" id="KW-0863">Zinc-finger</keyword>
<feature type="domain" description="THAP-type" evidence="16">
    <location>
        <begin position="50"/>
        <end position="143"/>
    </location>
</feature>
<dbReference type="InterPro" id="IPR001650">
    <property type="entry name" value="Helicase_C-like"/>
</dbReference>
<keyword evidence="19" id="KW-1185">Reference proteome</keyword>
<evidence type="ECO:0000256" key="11">
    <source>
        <dbReference type="ARBA" id="ARBA00024776"/>
    </source>
</evidence>
<dbReference type="GO" id="GO:0005524">
    <property type="term" value="F:ATP binding"/>
    <property type="evidence" value="ECO:0007669"/>
    <property type="project" value="InterPro"/>
</dbReference>
<keyword evidence="4" id="KW-0479">Metal-binding</keyword>
<dbReference type="InterPro" id="IPR050496">
    <property type="entry name" value="SNF2_RAD54_helicase_repair"/>
</dbReference>
<dbReference type="GO" id="GO:0051301">
    <property type="term" value="P:cell division"/>
    <property type="evidence" value="ECO:0007669"/>
    <property type="project" value="UniProtKB-KW"/>
</dbReference>
<dbReference type="SUPFAM" id="SSF57716">
    <property type="entry name" value="Glucocorticoid receptor-like (DNA-binding domain)"/>
    <property type="match status" value="1"/>
</dbReference>
<feature type="region of interest" description="Disordered" evidence="15">
    <location>
        <begin position="201"/>
        <end position="253"/>
    </location>
</feature>
<reference evidence="18 19" key="1">
    <citation type="journal article" date="2020" name="Cell">
        <title>Large-Scale Comparative Analyses of Tick Genomes Elucidate Their Genetic Diversity and Vector Capacities.</title>
        <authorList>
            <consortium name="Tick Genome and Microbiome Consortium (TIGMIC)"/>
            <person name="Jia N."/>
            <person name="Wang J."/>
            <person name="Shi W."/>
            <person name="Du L."/>
            <person name="Sun Y."/>
            <person name="Zhan W."/>
            <person name="Jiang J.F."/>
            <person name="Wang Q."/>
            <person name="Zhang B."/>
            <person name="Ji P."/>
            <person name="Bell-Sakyi L."/>
            <person name="Cui X.M."/>
            <person name="Yuan T.T."/>
            <person name="Jiang B.G."/>
            <person name="Yang W.F."/>
            <person name="Lam T.T."/>
            <person name="Chang Q.C."/>
            <person name="Ding S.J."/>
            <person name="Wang X.J."/>
            <person name="Zhu J.G."/>
            <person name="Ruan X.D."/>
            <person name="Zhao L."/>
            <person name="Wei J.T."/>
            <person name="Ye R.Z."/>
            <person name="Que T.C."/>
            <person name="Du C.H."/>
            <person name="Zhou Y.H."/>
            <person name="Cheng J.X."/>
            <person name="Dai P.F."/>
            <person name="Guo W.B."/>
            <person name="Han X.H."/>
            <person name="Huang E.J."/>
            <person name="Li L.F."/>
            <person name="Wei W."/>
            <person name="Gao Y.C."/>
            <person name="Liu J.Z."/>
            <person name="Shao H.Z."/>
            <person name="Wang X."/>
            <person name="Wang C.C."/>
            <person name="Yang T.C."/>
            <person name="Huo Q.B."/>
            <person name="Li W."/>
            <person name="Chen H.Y."/>
            <person name="Chen S.E."/>
            <person name="Zhou L.G."/>
            <person name="Ni X.B."/>
            <person name="Tian J.H."/>
            <person name="Sheng Y."/>
            <person name="Liu T."/>
            <person name="Pan Y.S."/>
            <person name="Xia L.Y."/>
            <person name="Li J."/>
            <person name="Zhao F."/>
            <person name="Cao W.C."/>
        </authorList>
    </citation>
    <scope>NUCLEOTIDE SEQUENCE [LARGE SCALE GENOMIC DNA]</scope>
    <source>
        <strain evidence="18">HaeL-2018</strain>
    </source>
</reference>
<comment type="subunit">
    <text evidence="1">Interacts (via N-terminus) with spn-A/Rad51.</text>
</comment>
<dbReference type="VEuPathDB" id="VectorBase:HLOH_056887"/>
<evidence type="ECO:0000256" key="7">
    <source>
        <dbReference type="ARBA" id="ARBA00022801"/>
    </source>
</evidence>
<comment type="caution">
    <text evidence="18">The sequence shown here is derived from an EMBL/GenBank/DDBJ whole genome shotgun (WGS) entry which is preliminary data.</text>
</comment>
<dbReference type="PROSITE" id="PS50950">
    <property type="entry name" value="ZF_THAP"/>
    <property type="match status" value="1"/>
</dbReference>
<keyword evidence="7" id="KW-0378">Hydrolase</keyword>
<evidence type="ECO:0000256" key="14">
    <source>
        <dbReference type="SAM" id="Coils"/>
    </source>
</evidence>
<dbReference type="EMBL" id="JABSTR010000005">
    <property type="protein sequence ID" value="KAH9372161.1"/>
    <property type="molecule type" value="Genomic_DNA"/>
</dbReference>
<dbReference type="InterPro" id="IPR049730">
    <property type="entry name" value="SNF2/RAD54-like_C"/>
</dbReference>
<keyword evidence="3" id="KW-0132">Cell division</keyword>
<dbReference type="GO" id="GO:0005634">
    <property type="term" value="C:nucleus"/>
    <property type="evidence" value="ECO:0007669"/>
    <property type="project" value="TreeGrafter"/>
</dbReference>
<evidence type="ECO:0000256" key="5">
    <source>
        <dbReference type="ARBA" id="ARBA00022771"/>
    </source>
</evidence>
<evidence type="ECO:0000256" key="6">
    <source>
        <dbReference type="ARBA" id="ARBA00022776"/>
    </source>
</evidence>
<feature type="domain" description="Helicase C-terminal" evidence="17">
    <location>
        <begin position="820"/>
        <end position="965"/>
    </location>
</feature>
<protein>
    <recommendedName>
        <fullName evidence="2">DNA repair and recombination protein RAD54-like</fullName>
    </recommendedName>
    <alternativeName>
        <fullName evidence="12">Protein okra</fullName>
    </alternativeName>
</protein>
<proteinExistence type="predicted"/>
<evidence type="ECO:0000256" key="2">
    <source>
        <dbReference type="ARBA" id="ARBA00015341"/>
    </source>
</evidence>
<comment type="function">
    <text evidence="11">Involved in mitotic DNA repair and meiotic recombination. Functions in the recombinational DNA repair pathway. Essential for interhomolog gene conversion (GC), but may have a less important role in intersister GC than spn-A/Rad51. In the presence of DNA, spn-A/Rad51 enhances the ATPase activity of okr/Rad54.</text>
</comment>
<sequence length="1156" mass="128229">MVKDRGVLVTSYACVAKQALHKHDWHYIILDEGHKIRNPDAQVTLACKQVPACRASVLFDLSSNAGLLCTRLLIELPTEATGSVISRSASLREKWLHAILRDTFPSTAIRDRSVVCSLHFRPTDFKKDFTRRLLKPGAVPSVFSEPAGNFAENVESTAVASVSASTTVPTVPGKLVPCLPQPENTPVATVFSELVTSVPQLESTTQGTARKRKRTPSGVSLARGQLGGTNDGPAKSPRLNHEHSDDDSNIQGSDLTNNLVQLQQVELGATAEGPGTFNATRTGVVYAKRSLKTQTPFKLYPSTYFVHCKRWRERERALKTKNERLRRTVDSYKEELLKLKEAAHVSAFLEATSDAEKGNAKALLIVDLVKNYQKKKPQWSKTTLRHSTILRNLSTKAHEYLRSEDLLKLPCNKTIQKYMGAVSGEVGFTQLVGCCLETEMQALGMPQSKPPWTIQNTCGVFFTKGCTGEQLAEVTRHVIQITSEIGFDVVRLVTDNRKVNVTAMEVLWDGALHISAPHPADATKNIFLAFDQSHIIKNVRSQFLAKDVGREKEISSIYLNKIYKMQNSIVKPIRFLARKHLYPSSIEKMSVKLAVQLLSAAVVGALKYFKEQAGHTTDGEFASAGPTIHFLEVMQKWFTLMDFRTTHRLILSGSPIQNSLRELWSLLDFVFPGRLGTLPVFMQEFAVPITQGGYANASDVQTAYKCATVLRDTIKPYLLRRMKDDVRSHLRLPSKNEQVLFCRLTDHQRELYQQYLDSGEVANILTGRLQVFVGLTNLRKICNHPDLYDGGPKVFGDTDTSTLPADMRYGFPGRSGKMAVVESLLKLWHAQGHRALLFTQSRQMLLILERFVKEQGYSYMLMTGSTPIGSRQPAINKFNQDSSVFVFLLTTRVGGLGVNLTGADRVVDLRPDWNPSTDMQARERAWRIRPEAGRHRLYRLLTAGTIEEKIYTDLQAVPDQPSAQGPPAAALLQEQRPAGAVLAGRPGAEAHRDERHFLGTGSTLRRPKKKSKGPKGAAQGDASTALAPDKVRQMRELARQLSQRIASAKKAGANGKEAEKVGKKEGKKHRRIGPVSSHVVPPTCPVVDGEPIGHVVRQAVYEEPATEEPQDDDYVLRKLLKKSGKTRSEAGYPGAMVVVFGVFPDPQRRSFPAPPP</sequence>
<dbReference type="InterPro" id="IPR027417">
    <property type="entry name" value="P-loop_NTPase"/>
</dbReference>
<dbReference type="SUPFAM" id="SSF52540">
    <property type="entry name" value="P-loop containing nucleoside triphosphate hydrolases"/>
    <property type="match status" value="3"/>
</dbReference>
<dbReference type="Pfam" id="PF05485">
    <property type="entry name" value="THAP"/>
    <property type="match status" value="1"/>
</dbReference>
<dbReference type="InterPro" id="IPR006612">
    <property type="entry name" value="THAP_Znf"/>
</dbReference>
<dbReference type="CDD" id="cd18793">
    <property type="entry name" value="SF2_C_SNF"/>
    <property type="match status" value="1"/>
</dbReference>
<dbReference type="PANTHER" id="PTHR45629">
    <property type="entry name" value="SNF2/RAD54 FAMILY MEMBER"/>
    <property type="match status" value="1"/>
</dbReference>
<evidence type="ECO:0000256" key="10">
    <source>
        <dbReference type="ARBA" id="ARBA00023306"/>
    </source>
</evidence>
<evidence type="ECO:0000256" key="1">
    <source>
        <dbReference type="ARBA" id="ARBA00011467"/>
    </source>
</evidence>
<organism evidence="18 19">
    <name type="scientific">Haemaphysalis longicornis</name>
    <name type="common">Bush tick</name>
    <dbReference type="NCBI Taxonomy" id="44386"/>
    <lineage>
        <taxon>Eukaryota</taxon>
        <taxon>Metazoa</taxon>
        <taxon>Ecdysozoa</taxon>
        <taxon>Arthropoda</taxon>
        <taxon>Chelicerata</taxon>
        <taxon>Arachnida</taxon>
        <taxon>Acari</taxon>
        <taxon>Parasitiformes</taxon>
        <taxon>Ixodida</taxon>
        <taxon>Ixodoidea</taxon>
        <taxon>Ixodidae</taxon>
        <taxon>Haemaphysalinae</taxon>
        <taxon>Haemaphysalis</taxon>
    </lineage>
</organism>
<evidence type="ECO:0000313" key="19">
    <source>
        <dbReference type="Proteomes" id="UP000821853"/>
    </source>
</evidence>
<dbReference type="Gene3D" id="3.40.50.10810">
    <property type="entry name" value="Tandem AAA-ATPase domain"/>
    <property type="match status" value="2"/>
</dbReference>
<keyword evidence="9 13" id="KW-0238">DNA-binding</keyword>
<gene>
    <name evidence="18" type="ORF">HPB48_009706</name>
</gene>
<dbReference type="Gene3D" id="3.40.50.300">
    <property type="entry name" value="P-loop containing nucleotide triphosphate hydrolases"/>
    <property type="match status" value="1"/>
</dbReference>
<evidence type="ECO:0000259" key="16">
    <source>
        <dbReference type="PROSITE" id="PS50950"/>
    </source>
</evidence>
<feature type="region of interest" description="Disordered" evidence="15">
    <location>
        <begin position="985"/>
        <end position="1030"/>
    </location>
</feature>
<feature type="compositionally biased region" description="Basic and acidic residues" evidence="15">
    <location>
        <begin position="988"/>
        <end position="997"/>
    </location>
</feature>
<evidence type="ECO:0000256" key="15">
    <source>
        <dbReference type="SAM" id="MobiDB-lite"/>
    </source>
</evidence>
<evidence type="ECO:0000256" key="8">
    <source>
        <dbReference type="ARBA" id="ARBA00022833"/>
    </source>
</evidence>
<dbReference type="AlphaFoldDB" id="A0A9J6GBP2"/>
<accession>A0A9J6GBP2</accession>
<dbReference type="GO" id="GO:0003677">
    <property type="term" value="F:DNA binding"/>
    <property type="evidence" value="ECO:0007669"/>
    <property type="project" value="UniProtKB-UniRule"/>
</dbReference>
<keyword evidence="8" id="KW-0862">Zinc</keyword>
<dbReference type="Pfam" id="PF00176">
    <property type="entry name" value="SNF2-rel_dom"/>
    <property type="match status" value="2"/>
</dbReference>
<dbReference type="InterPro" id="IPR038718">
    <property type="entry name" value="SNF2-like_sf"/>
</dbReference>
<dbReference type="SMART" id="SM00692">
    <property type="entry name" value="DM3"/>
    <property type="match status" value="1"/>
</dbReference>
<dbReference type="SMART" id="SM00490">
    <property type="entry name" value="HELICc"/>
    <property type="match status" value="1"/>
</dbReference>
<feature type="region of interest" description="Disordered" evidence="15">
    <location>
        <begin position="1047"/>
        <end position="1086"/>
    </location>
</feature>
<keyword evidence="10" id="KW-0131">Cell cycle</keyword>
<dbReference type="SMART" id="SM00980">
    <property type="entry name" value="THAP"/>
    <property type="match status" value="1"/>
</dbReference>
<keyword evidence="14" id="KW-0175">Coiled coil</keyword>
<feature type="coiled-coil region" evidence="14">
    <location>
        <begin position="308"/>
        <end position="342"/>
    </location>
</feature>